<dbReference type="Pfam" id="PF18917">
    <property type="entry name" value="LiaI-LiaF-like_TM1"/>
    <property type="match status" value="1"/>
</dbReference>
<dbReference type="Proteomes" id="UP000199532">
    <property type="component" value="Unassembled WGS sequence"/>
</dbReference>
<evidence type="ECO:0000256" key="1">
    <source>
        <dbReference type="SAM" id="Phobius"/>
    </source>
</evidence>
<keyword evidence="1" id="KW-1133">Transmembrane helix</keyword>
<feature type="transmembrane region" description="Helical" evidence="1">
    <location>
        <begin position="6"/>
        <end position="25"/>
    </location>
</feature>
<reference evidence="3 4" key="1">
    <citation type="submission" date="2016-10" db="EMBL/GenBank/DDBJ databases">
        <authorList>
            <person name="de Groot N.N."/>
        </authorList>
    </citation>
    <scope>NUCLEOTIDE SEQUENCE [LARGE SCALE GENOMIC DNA]</scope>
    <source>
        <strain evidence="3 4">DSM 19938</strain>
    </source>
</reference>
<proteinExistence type="predicted"/>
<gene>
    <name evidence="3" type="ORF">SAMN04487995_1226</name>
</gene>
<keyword evidence="1" id="KW-0812">Transmembrane</keyword>
<evidence type="ECO:0000313" key="3">
    <source>
        <dbReference type="EMBL" id="SEI53789.1"/>
    </source>
</evidence>
<dbReference type="AlphaFoldDB" id="A0A1H6RD95"/>
<dbReference type="EMBL" id="FNXY01000002">
    <property type="protein sequence ID" value="SEI53789.1"/>
    <property type="molecule type" value="Genomic_DNA"/>
</dbReference>
<feature type="transmembrane region" description="Helical" evidence="1">
    <location>
        <begin position="32"/>
        <end position="51"/>
    </location>
</feature>
<sequence length="61" mass="6957">MNFKSIFWGLLLIVAGCLFLIEEFTGFDFRGFFWPVMLIIAGALLLLKNFINSDTSNHSNI</sequence>
<dbReference type="RefSeq" id="WP_090333384.1">
    <property type="nucleotide sequence ID" value="NZ_FNXY01000002.1"/>
</dbReference>
<evidence type="ECO:0000259" key="2">
    <source>
        <dbReference type="Pfam" id="PF18917"/>
    </source>
</evidence>
<dbReference type="STRING" id="408657.SAMN04487995_1226"/>
<accession>A0A1H6RD95</accession>
<dbReference type="InterPro" id="IPR043726">
    <property type="entry name" value="LiaI-LiaF-like_TM1"/>
</dbReference>
<name>A0A1H6RD95_9BACT</name>
<protein>
    <recommendedName>
        <fullName evidence="2">LiaI-LiaF-like transmembrane region domain-containing protein</fullName>
    </recommendedName>
</protein>
<keyword evidence="1" id="KW-0472">Membrane</keyword>
<dbReference type="OrthoDB" id="965296at2"/>
<keyword evidence="4" id="KW-1185">Reference proteome</keyword>
<feature type="domain" description="LiaI-LiaF-like transmembrane region" evidence="2">
    <location>
        <begin position="6"/>
        <end position="46"/>
    </location>
</feature>
<dbReference type="PROSITE" id="PS51257">
    <property type="entry name" value="PROKAR_LIPOPROTEIN"/>
    <property type="match status" value="1"/>
</dbReference>
<evidence type="ECO:0000313" key="4">
    <source>
        <dbReference type="Proteomes" id="UP000199532"/>
    </source>
</evidence>
<organism evidence="3 4">
    <name type="scientific">Dyadobacter koreensis</name>
    <dbReference type="NCBI Taxonomy" id="408657"/>
    <lineage>
        <taxon>Bacteria</taxon>
        <taxon>Pseudomonadati</taxon>
        <taxon>Bacteroidota</taxon>
        <taxon>Cytophagia</taxon>
        <taxon>Cytophagales</taxon>
        <taxon>Spirosomataceae</taxon>
        <taxon>Dyadobacter</taxon>
    </lineage>
</organism>